<gene>
    <name evidence="1" type="ORF">GALMADRAFT_230857</name>
</gene>
<dbReference type="HOGENOM" id="CLU_2740193_0_0_1"/>
<name>A0A067SGA0_GALM3</name>
<sequence>MRQRLRSDCSLSAATLLPCLRTSLPRFMTHSYEDQDSDRPSWPILTPHQLQPWTLARTTPTQAPLANPSTA</sequence>
<dbReference type="EMBL" id="KL142404">
    <property type="protein sequence ID" value="KDR69027.1"/>
    <property type="molecule type" value="Genomic_DNA"/>
</dbReference>
<protein>
    <submittedName>
        <fullName evidence="1">Uncharacterized protein</fullName>
    </submittedName>
</protein>
<organism evidence="1 2">
    <name type="scientific">Galerina marginata (strain CBS 339.88)</name>
    <dbReference type="NCBI Taxonomy" id="685588"/>
    <lineage>
        <taxon>Eukaryota</taxon>
        <taxon>Fungi</taxon>
        <taxon>Dikarya</taxon>
        <taxon>Basidiomycota</taxon>
        <taxon>Agaricomycotina</taxon>
        <taxon>Agaricomycetes</taxon>
        <taxon>Agaricomycetidae</taxon>
        <taxon>Agaricales</taxon>
        <taxon>Agaricineae</taxon>
        <taxon>Strophariaceae</taxon>
        <taxon>Galerina</taxon>
    </lineage>
</organism>
<accession>A0A067SGA0</accession>
<dbReference type="Proteomes" id="UP000027222">
    <property type="component" value="Unassembled WGS sequence"/>
</dbReference>
<evidence type="ECO:0000313" key="2">
    <source>
        <dbReference type="Proteomes" id="UP000027222"/>
    </source>
</evidence>
<dbReference type="AlphaFoldDB" id="A0A067SGA0"/>
<evidence type="ECO:0000313" key="1">
    <source>
        <dbReference type="EMBL" id="KDR69027.1"/>
    </source>
</evidence>
<proteinExistence type="predicted"/>
<keyword evidence="2" id="KW-1185">Reference proteome</keyword>
<reference evidence="2" key="1">
    <citation type="journal article" date="2014" name="Proc. Natl. Acad. Sci. U.S.A.">
        <title>Extensive sampling of basidiomycete genomes demonstrates inadequacy of the white-rot/brown-rot paradigm for wood decay fungi.</title>
        <authorList>
            <person name="Riley R."/>
            <person name="Salamov A.A."/>
            <person name="Brown D.W."/>
            <person name="Nagy L.G."/>
            <person name="Floudas D."/>
            <person name="Held B.W."/>
            <person name="Levasseur A."/>
            <person name="Lombard V."/>
            <person name="Morin E."/>
            <person name="Otillar R."/>
            <person name="Lindquist E.A."/>
            <person name="Sun H."/>
            <person name="LaButti K.M."/>
            <person name="Schmutz J."/>
            <person name="Jabbour D."/>
            <person name="Luo H."/>
            <person name="Baker S.E."/>
            <person name="Pisabarro A.G."/>
            <person name="Walton J.D."/>
            <person name="Blanchette R.A."/>
            <person name="Henrissat B."/>
            <person name="Martin F."/>
            <person name="Cullen D."/>
            <person name="Hibbett D.S."/>
            <person name="Grigoriev I.V."/>
        </authorList>
    </citation>
    <scope>NUCLEOTIDE SEQUENCE [LARGE SCALE GENOMIC DNA]</scope>
    <source>
        <strain evidence="2">CBS 339.88</strain>
    </source>
</reference>